<evidence type="ECO:0000256" key="2">
    <source>
        <dbReference type="SAM" id="SignalP"/>
    </source>
</evidence>
<gene>
    <name evidence="4" type="ORF">WJU22_06385</name>
</gene>
<dbReference type="RefSeq" id="WP_341842420.1">
    <property type="nucleotide sequence ID" value="NZ_CP149792.1"/>
</dbReference>
<accession>A0ABZ2Z7I3</accession>
<keyword evidence="5" id="KW-1185">Reference proteome</keyword>
<sequence length="204" mass="22062">MKKMIVMAALALFGTQFAKAQVQKGNFLVGGTLGFKSNTVKVDGADNKTTVSDITLSPKAGYALSDKWMVGVFVDGTFGSTKKEVGSLETKDKDNFIAPGVFVRNYCQIADSKVYFTSEANVSYGFGSTEVNDVKTFKTTGIKANLMPGISYLVGKHLMLEGNLGGISYENLTDKAEVGGVKTKRSEFDFNFIRNFTVGASFLF</sequence>
<evidence type="ECO:0000259" key="3">
    <source>
        <dbReference type="Pfam" id="PF13505"/>
    </source>
</evidence>
<dbReference type="Pfam" id="PF13505">
    <property type="entry name" value="OMP_b-brl"/>
    <property type="match status" value="1"/>
</dbReference>
<organism evidence="4 5">
    <name type="scientific">Chitinophaga caseinilytica</name>
    <dbReference type="NCBI Taxonomy" id="2267521"/>
    <lineage>
        <taxon>Bacteria</taxon>
        <taxon>Pseudomonadati</taxon>
        <taxon>Bacteroidota</taxon>
        <taxon>Chitinophagia</taxon>
        <taxon>Chitinophagales</taxon>
        <taxon>Chitinophagaceae</taxon>
        <taxon>Chitinophaga</taxon>
    </lineage>
</organism>
<evidence type="ECO:0000256" key="1">
    <source>
        <dbReference type="ARBA" id="ARBA00022729"/>
    </source>
</evidence>
<dbReference type="Gene3D" id="2.40.160.20">
    <property type="match status" value="1"/>
</dbReference>
<protein>
    <submittedName>
        <fullName evidence="4">Outer membrane beta-barrel protein</fullName>
    </submittedName>
</protein>
<evidence type="ECO:0000313" key="4">
    <source>
        <dbReference type="EMBL" id="WZN47800.1"/>
    </source>
</evidence>
<dbReference type="SUPFAM" id="SSF56925">
    <property type="entry name" value="OMPA-like"/>
    <property type="match status" value="1"/>
</dbReference>
<name>A0ABZ2Z7I3_9BACT</name>
<dbReference type="EMBL" id="CP150096">
    <property type="protein sequence ID" value="WZN47800.1"/>
    <property type="molecule type" value="Genomic_DNA"/>
</dbReference>
<feature type="domain" description="Outer membrane protein beta-barrel" evidence="3">
    <location>
        <begin position="6"/>
        <end position="184"/>
    </location>
</feature>
<dbReference type="InterPro" id="IPR027385">
    <property type="entry name" value="Beta-barrel_OMP"/>
</dbReference>
<feature type="signal peptide" evidence="2">
    <location>
        <begin position="1"/>
        <end position="20"/>
    </location>
</feature>
<dbReference type="InterPro" id="IPR011250">
    <property type="entry name" value="OMP/PagP_B-barrel"/>
</dbReference>
<dbReference type="Proteomes" id="UP001449657">
    <property type="component" value="Chromosome"/>
</dbReference>
<proteinExistence type="predicted"/>
<feature type="chain" id="PRO_5046056850" evidence="2">
    <location>
        <begin position="21"/>
        <end position="204"/>
    </location>
</feature>
<evidence type="ECO:0000313" key="5">
    <source>
        <dbReference type="Proteomes" id="UP001449657"/>
    </source>
</evidence>
<keyword evidence="1 2" id="KW-0732">Signal</keyword>
<reference evidence="4 5" key="1">
    <citation type="submission" date="2024-03" db="EMBL/GenBank/DDBJ databases">
        <title>Chitinophaga caseinilytica sp. nov., a casein hydrolysing bacterium isolated from forest soil.</title>
        <authorList>
            <person name="Lee D.S."/>
            <person name="Han D.M."/>
            <person name="Baek J.H."/>
            <person name="Choi D.G."/>
            <person name="Jeon J.H."/>
            <person name="Jeon C.O."/>
        </authorList>
    </citation>
    <scope>NUCLEOTIDE SEQUENCE [LARGE SCALE GENOMIC DNA]</scope>
    <source>
        <strain evidence="4 5">KACC 19118</strain>
    </source>
</reference>